<proteinExistence type="predicted"/>
<organism evidence="2 3">
    <name type="scientific">Neobacillus novalis</name>
    <dbReference type="NCBI Taxonomy" id="220687"/>
    <lineage>
        <taxon>Bacteria</taxon>
        <taxon>Bacillati</taxon>
        <taxon>Bacillota</taxon>
        <taxon>Bacilli</taxon>
        <taxon>Bacillales</taxon>
        <taxon>Bacillaceae</taxon>
        <taxon>Neobacillus</taxon>
    </lineage>
</organism>
<keyword evidence="1" id="KW-1133">Transmembrane helix</keyword>
<dbReference type="KEGG" id="nnv:QNH39_04310"/>
<dbReference type="RefSeq" id="WP_066082963.1">
    <property type="nucleotide sequence ID" value="NZ_CP126114.1"/>
</dbReference>
<evidence type="ECO:0000256" key="1">
    <source>
        <dbReference type="SAM" id="Phobius"/>
    </source>
</evidence>
<feature type="transmembrane region" description="Helical" evidence="1">
    <location>
        <begin position="67"/>
        <end position="90"/>
    </location>
</feature>
<feature type="transmembrane region" description="Helical" evidence="1">
    <location>
        <begin position="137"/>
        <end position="159"/>
    </location>
</feature>
<accession>A0AA95MVK5</accession>
<evidence type="ECO:0000313" key="3">
    <source>
        <dbReference type="Proteomes" id="UP001178288"/>
    </source>
</evidence>
<dbReference type="AlphaFoldDB" id="A0AA95MVK5"/>
<sequence length="197" mass="21124">MTQSIARLGKFTSILSGILLIFAHSFNFGAGEFGTSFGNLLVFFAHLLLVFAFFSLYFFLGENNGILGFLAMLFGIIGNIIVTSIVYVEIAQAFMEKASPVFNTPLTEPSFLFGPLLFVLGMILFGITIIRSKVLPAYSGCLLLIGTIVFAAASVAGIFQAIIEVLGAIFTGAGLILTGIKFDHKSFNEKNGQSPSL</sequence>
<feature type="transmembrane region" description="Helical" evidence="1">
    <location>
        <begin position="40"/>
        <end position="60"/>
    </location>
</feature>
<protein>
    <submittedName>
        <fullName evidence="2">Uncharacterized protein</fullName>
    </submittedName>
</protein>
<reference evidence="2" key="1">
    <citation type="submission" date="2023-05" db="EMBL/GenBank/DDBJ databases">
        <title>Comparative genomics of Bacillaceae isolates and their secondary metabolite potential.</title>
        <authorList>
            <person name="Song L."/>
            <person name="Nielsen L.J."/>
            <person name="Mohite O."/>
            <person name="Xu X."/>
            <person name="Weber T."/>
            <person name="Kovacs A.T."/>
        </authorList>
    </citation>
    <scope>NUCLEOTIDE SEQUENCE</scope>
    <source>
        <strain evidence="2">XLM17</strain>
    </source>
</reference>
<keyword evidence="3" id="KW-1185">Reference proteome</keyword>
<feature type="transmembrane region" description="Helical" evidence="1">
    <location>
        <begin position="110"/>
        <end position="130"/>
    </location>
</feature>
<gene>
    <name evidence="2" type="ORF">QNH39_04310</name>
</gene>
<dbReference type="EMBL" id="CP126114">
    <property type="protein sequence ID" value="WHY87093.1"/>
    <property type="molecule type" value="Genomic_DNA"/>
</dbReference>
<dbReference type="Proteomes" id="UP001178288">
    <property type="component" value="Chromosome"/>
</dbReference>
<keyword evidence="1" id="KW-0812">Transmembrane</keyword>
<name>A0AA95MVK5_9BACI</name>
<evidence type="ECO:0000313" key="2">
    <source>
        <dbReference type="EMBL" id="WHY87093.1"/>
    </source>
</evidence>
<feature type="transmembrane region" description="Helical" evidence="1">
    <location>
        <begin position="165"/>
        <end position="182"/>
    </location>
</feature>
<keyword evidence="1" id="KW-0472">Membrane</keyword>